<evidence type="ECO:0000256" key="8">
    <source>
        <dbReference type="ARBA" id="ARBA00023136"/>
    </source>
</evidence>
<evidence type="ECO:0000256" key="1">
    <source>
        <dbReference type="ARBA" id="ARBA00004651"/>
    </source>
</evidence>
<dbReference type="GO" id="GO:0015420">
    <property type="term" value="F:ABC-type vitamin B12 transporter activity"/>
    <property type="evidence" value="ECO:0007669"/>
    <property type="project" value="UniProtKB-UniRule"/>
</dbReference>
<evidence type="ECO:0000256" key="6">
    <source>
        <dbReference type="ARBA" id="ARBA00022692"/>
    </source>
</evidence>
<comment type="pathway">
    <text evidence="2 9">Cofactor biosynthesis; adenosylcobalamin biosynthesis.</text>
</comment>
<comment type="caution">
    <text evidence="10">The sequence shown here is derived from an EMBL/GenBank/DDBJ whole genome shotgun (WGS) entry which is preliminary data.</text>
</comment>
<protein>
    <recommendedName>
        <fullName evidence="9">Cobalamin biosynthesis protein CobD</fullName>
    </recommendedName>
</protein>
<feature type="transmembrane region" description="Helical" evidence="9">
    <location>
        <begin position="284"/>
        <end position="305"/>
    </location>
</feature>
<evidence type="ECO:0000256" key="5">
    <source>
        <dbReference type="ARBA" id="ARBA00022573"/>
    </source>
</evidence>
<accession>A0A4R1GD45</accession>
<keyword evidence="5 9" id="KW-0169">Cobalamin biosynthesis</keyword>
<comment type="subcellular location">
    <subcellularLocation>
        <location evidence="1 9">Cell membrane</location>
        <topology evidence="1 9">Multi-pass membrane protein</topology>
    </subcellularLocation>
</comment>
<dbReference type="OrthoDB" id="9811967at2"/>
<dbReference type="EMBL" id="SMFU01000010">
    <property type="protein sequence ID" value="TCK04710.1"/>
    <property type="molecule type" value="Genomic_DNA"/>
</dbReference>
<evidence type="ECO:0000256" key="3">
    <source>
        <dbReference type="ARBA" id="ARBA00006263"/>
    </source>
</evidence>
<keyword evidence="7 9" id="KW-1133">Transmembrane helix</keyword>
<keyword evidence="4 9" id="KW-1003">Cell membrane</keyword>
<evidence type="ECO:0000256" key="9">
    <source>
        <dbReference type="HAMAP-Rule" id="MF_00024"/>
    </source>
</evidence>
<comment type="function">
    <text evidence="9">Converts cobyric acid to cobinamide by the addition of aminopropanol on the F carboxylic group.</text>
</comment>
<dbReference type="GO" id="GO:0005886">
    <property type="term" value="C:plasma membrane"/>
    <property type="evidence" value="ECO:0007669"/>
    <property type="project" value="UniProtKB-SubCell"/>
</dbReference>
<dbReference type="RefSeq" id="WP_132294467.1">
    <property type="nucleotide sequence ID" value="NZ_SMFU01000010.1"/>
</dbReference>
<dbReference type="UniPathway" id="UPA00148"/>
<reference evidence="10 11" key="1">
    <citation type="submission" date="2019-03" db="EMBL/GenBank/DDBJ databases">
        <title>Genomic Encyclopedia of Archaeal and Bacterial Type Strains, Phase II (KMG-II): from individual species to whole genera.</title>
        <authorList>
            <person name="Goeker M."/>
        </authorList>
    </citation>
    <scope>NUCLEOTIDE SEQUENCE [LARGE SCALE GENOMIC DNA]</scope>
    <source>
        <strain evidence="10 11">DSM 27697</strain>
    </source>
</reference>
<evidence type="ECO:0000256" key="7">
    <source>
        <dbReference type="ARBA" id="ARBA00022989"/>
    </source>
</evidence>
<comment type="similarity">
    <text evidence="3 9">Belongs to the CobD/CbiB family.</text>
</comment>
<feature type="transmembrane region" description="Helical" evidence="9">
    <location>
        <begin position="144"/>
        <end position="166"/>
    </location>
</feature>
<dbReference type="HAMAP" id="MF_00024">
    <property type="entry name" value="CobD_CbiB"/>
    <property type="match status" value="1"/>
</dbReference>
<feature type="transmembrane region" description="Helical" evidence="9">
    <location>
        <begin position="49"/>
        <end position="70"/>
    </location>
</feature>
<evidence type="ECO:0000313" key="10">
    <source>
        <dbReference type="EMBL" id="TCK04710.1"/>
    </source>
</evidence>
<name>A0A4R1GD45_9GAMM</name>
<keyword evidence="11" id="KW-1185">Reference proteome</keyword>
<dbReference type="GO" id="GO:0048472">
    <property type="term" value="F:threonine-phosphate decarboxylase activity"/>
    <property type="evidence" value="ECO:0007669"/>
    <property type="project" value="InterPro"/>
</dbReference>
<evidence type="ECO:0000313" key="11">
    <source>
        <dbReference type="Proteomes" id="UP000294546"/>
    </source>
</evidence>
<dbReference type="Pfam" id="PF03186">
    <property type="entry name" value="CobD_Cbib"/>
    <property type="match status" value="1"/>
</dbReference>
<organism evidence="10 11">
    <name type="scientific">Marinobacterium mangrovicola</name>
    <dbReference type="NCBI Taxonomy" id="1476959"/>
    <lineage>
        <taxon>Bacteria</taxon>
        <taxon>Pseudomonadati</taxon>
        <taxon>Pseudomonadota</taxon>
        <taxon>Gammaproteobacteria</taxon>
        <taxon>Oceanospirillales</taxon>
        <taxon>Oceanospirillaceae</taxon>
        <taxon>Marinobacterium</taxon>
    </lineage>
</organism>
<evidence type="ECO:0000256" key="2">
    <source>
        <dbReference type="ARBA" id="ARBA00004953"/>
    </source>
</evidence>
<dbReference type="PANTHER" id="PTHR34308">
    <property type="entry name" value="COBALAMIN BIOSYNTHESIS PROTEIN CBIB"/>
    <property type="match status" value="1"/>
</dbReference>
<keyword evidence="8 9" id="KW-0472">Membrane</keyword>
<dbReference type="Proteomes" id="UP000294546">
    <property type="component" value="Unassembled WGS sequence"/>
</dbReference>
<evidence type="ECO:0000256" key="4">
    <source>
        <dbReference type="ARBA" id="ARBA00022475"/>
    </source>
</evidence>
<comment type="caution">
    <text evidence="9">Lacks conserved residue(s) required for the propagation of feature annotation.</text>
</comment>
<dbReference type="InterPro" id="IPR004485">
    <property type="entry name" value="Cobalamin_biosynth_CobD/CbiB"/>
</dbReference>
<gene>
    <name evidence="9" type="primary">cobD</name>
    <name evidence="10" type="ORF">CLV83_3159</name>
</gene>
<sequence>MTALLLWAGVLIDLWLGEPRRWHPLVGFGRCTGWLERRLNKGSDFRRRITGLVVLLLLVAPPVLICVWLMQWPLLQWLLSPLVLWFTLGFKSLGDHIEPIRRALKQGDEPEARRRTAMICSRDEATLEIERTAVESVLENGNDAVFGALFWFCVFGAPGALAFRLINTLDASWGYRSERFLYFGWAAARLDDLAGFLPARLTALSYALCGQTRRALRCWRLQAPQHDSPNGGPVMAAGAGALGLQLGGPTRYRGTLVNKPILGEGRPAACEDLDRSLKLLRYSVLFWLVVISLIQFGWILAAGVFHG</sequence>
<dbReference type="PANTHER" id="PTHR34308:SF1">
    <property type="entry name" value="COBALAMIN BIOSYNTHESIS PROTEIN CBIB"/>
    <property type="match status" value="1"/>
</dbReference>
<proteinExistence type="inferred from homology"/>
<keyword evidence="6 9" id="KW-0812">Transmembrane</keyword>
<dbReference type="GO" id="GO:0009236">
    <property type="term" value="P:cobalamin biosynthetic process"/>
    <property type="evidence" value="ECO:0007669"/>
    <property type="project" value="UniProtKB-UniRule"/>
</dbReference>
<dbReference type="AlphaFoldDB" id="A0A4R1GD45"/>
<dbReference type="NCBIfam" id="TIGR00380">
    <property type="entry name" value="cobal_cbiB"/>
    <property type="match status" value="1"/>
</dbReference>